<evidence type="ECO:0000256" key="1">
    <source>
        <dbReference type="ARBA" id="ARBA00004651"/>
    </source>
</evidence>
<organism evidence="8 9">
    <name type="scientific">Roseivirga seohaensis</name>
    <dbReference type="NCBI Taxonomy" id="1914963"/>
    <lineage>
        <taxon>Bacteria</taxon>
        <taxon>Pseudomonadati</taxon>
        <taxon>Bacteroidota</taxon>
        <taxon>Cytophagia</taxon>
        <taxon>Cytophagales</taxon>
        <taxon>Roseivirgaceae</taxon>
        <taxon>Roseivirga</taxon>
    </lineage>
</organism>
<dbReference type="EMBL" id="LRPB01000049">
    <property type="protein sequence ID" value="KYG79265.1"/>
    <property type="molecule type" value="Genomic_DNA"/>
</dbReference>
<dbReference type="GO" id="GO:0005886">
    <property type="term" value="C:plasma membrane"/>
    <property type="evidence" value="ECO:0007669"/>
    <property type="project" value="UniProtKB-SubCell"/>
</dbReference>
<feature type="transmembrane region" description="Helical" evidence="6">
    <location>
        <begin position="317"/>
        <end position="337"/>
    </location>
</feature>
<protein>
    <recommendedName>
        <fullName evidence="7">ABC3 transporter permease C-terminal domain-containing protein</fullName>
    </recommendedName>
</protein>
<keyword evidence="2" id="KW-1003">Cell membrane</keyword>
<evidence type="ECO:0000256" key="5">
    <source>
        <dbReference type="ARBA" id="ARBA00023136"/>
    </source>
</evidence>
<dbReference type="RefSeq" id="WP_062303337.1">
    <property type="nucleotide sequence ID" value="NZ_LRPB01000049.1"/>
</dbReference>
<feature type="transmembrane region" description="Helical" evidence="6">
    <location>
        <begin position="401"/>
        <end position="421"/>
    </location>
</feature>
<dbReference type="InterPro" id="IPR050250">
    <property type="entry name" value="Macrolide_Exporter_MacB"/>
</dbReference>
<name>A0A150XKT1_9BACT</name>
<evidence type="ECO:0000259" key="7">
    <source>
        <dbReference type="Pfam" id="PF02687"/>
    </source>
</evidence>
<feature type="transmembrane region" description="Helical" evidence="6">
    <location>
        <begin position="658"/>
        <end position="682"/>
    </location>
</feature>
<feature type="transmembrane region" description="Helical" evidence="6">
    <location>
        <begin position="266"/>
        <end position="290"/>
    </location>
</feature>
<evidence type="ECO:0000256" key="2">
    <source>
        <dbReference type="ARBA" id="ARBA00022475"/>
    </source>
</evidence>
<dbReference type="PANTHER" id="PTHR30572:SF18">
    <property type="entry name" value="ABC-TYPE MACROLIDE FAMILY EXPORT SYSTEM PERMEASE COMPONENT 2"/>
    <property type="match status" value="1"/>
</dbReference>
<keyword evidence="4 6" id="KW-1133">Transmembrane helix</keyword>
<dbReference type="Proteomes" id="UP000075663">
    <property type="component" value="Unassembled WGS sequence"/>
</dbReference>
<accession>A0A150XKT1</accession>
<evidence type="ECO:0000256" key="3">
    <source>
        <dbReference type="ARBA" id="ARBA00022692"/>
    </source>
</evidence>
<feature type="domain" description="ABC3 transporter permease C-terminal" evidence="7">
    <location>
        <begin position="663"/>
        <end position="760"/>
    </location>
</feature>
<evidence type="ECO:0000256" key="6">
    <source>
        <dbReference type="SAM" id="Phobius"/>
    </source>
</evidence>
<dbReference type="STRING" id="1914963.AWW67_12865"/>
<dbReference type="Pfam" id="PF02687">
    <property type="entry name" value="FtsX"/>
    <property type="match status" value="1"/>
</dbReference>
<dbReference type="AlphaFoldDB" id="A0A150XKT1"/>
<dbReference type="InterPro" id="IPR003838">
    <property type="entry name" value="ABC3_permease_C"/>
</dbReference>
<evidence type="ECO:0000313" key="9">
    <source>
        <dbReference type="Proteomes" id="UP000075663"/>
    </source>
</evidence>
<feature type="transmembrane region" description="Helical" evidence="6">
    <location>
        <begin position="702"/>
        <end position="727"/>
    </location>
</feature>
<feature type="transmembrane region" description="Helical" evidence="6">
    <location>
        <begin position="357"/>
        <end position="380"/>
    </location>
</feature>
<keyword evidence="3 6" id="KW-0812">Transmembrane</keyword>
<proteinExistence type="predicted"/>
<evidence type="ECO:0000256" key="4">
    <source>
        <dbReference type="ARBA" id="ARBA00022989"/>
    </source>
</evidence>
<dbReference type="GO" id="GO:0022857">
    <property type="term" value="F:transmembrane transporter activity"/>
    <property type="evidence" value="ECO:0007669"/>
    <property type="project" value="TreeGrafter"/>
</dbReference>
<comment type="subcellular location">
    <subcellularLocation>
        <location evidence="1">Cell membrane</location>
        <topology evidence="1">Multi-pass membrane protein</topology>
    </subcellularLocation>
</comment>
<evidence type="ECO:0000313" key="8">
    <source>
        <dbReference type="EMBL" id="KYG79265.1"/>
    </source>
</evidence>
<feature type="transmembrane region" description="Helical" evidence="6">
    <location>
        <begin position="747"/>
        <end position="764"/>
    </location>
</feature>
<dbReference type="PANTHER" id="PTHR30572">
    <property type="entry name" value="MEMBRANE COMPONENT OF TRANSPORTER-RELATED"/>
    <property type="match status" value="1"/>
</dbReference>
<reference evidence="8 9" key="1">
    <citation type="submission" date="2016-01" db="EMBL/GenBank/DDBJ databases">
        <title>Genome sequencing of Roseivirga seohaensis SW-152.</title>
        <authorList>
            <person name="Selvaratnam C."/>
            <person name="Thevarajoo S."/>
            <person name="Goh K.M."/>
            <person name="Ee R."/>
            <person name="Chan K.-G."/>
            <person name="Chong C.S."/>
        </authorList>
    </citation>
    <scope>NUCLEOTIDE SEQUENCE [LARGE SCALE GENOMIC DNA]</scope>
    <source>
        <strain evidence="8 9">SW-152</strain>
    </source>
</reference>
<comment type="caution">
    <text evidence="8">The sequence shown here is derived from an EMBL/GenBank/DDBJ whole genome shotgun (WGS) entry which is preliminary data.</text>
</comment>
<keyword evidence="5 6" id="KW-0472">Membrane</keyword>
<gene>
    <name evidence="8" type="ORF">AWW67_12865</name>
</gene>
<sequence length="782" mass="87296">MRFLTPNSTFLVAGLALSFIVGLILFNTVSWHNTYDTHLDKQSDIFRVSVTTQSDGQLKKHPALPAGLLYNLESPDAVDKVGRILTETSRLYVRLGEQMFIVRKSLYADPAAVSLLLPNNGYAQLIKPSQIIVTQELAERMFGHTKVEGQVLHVDKKGDFEIARVVEDQTHSHLSFDMILPLSESDNWDSFKTATDLDRAYYAFYLLKPSHVPPSALQNQVEQTLRSALKTTDNMQVSLTPLKQVHLTYGDIGEENPMIDQSNIRMLSLAAIFVLVVALANYTVFSFSAYRRKLKSYAIRNILGASKQHFVRSFVRYNLSHMGVALLLSLGLLYSLPGSLLTRLGLGERMPLTYIQALWLAVIVLGFCLLHGLLLGRTAHRQAGVSRRPSSLLAESGKNRLGQVFTALQLTLSLGFILFAFTTIRQFQFQQHHNLGYDPSNVMILQKPLLANSDSIRYQVERFKQEMSRMPQVKYMANSTAIPGSAIQWKTYQAHGFESSSRTMVSAAVIEADYIDLYGFDVVAGEKLYAHLSKDNTAQNVLLNEQAVRQLGLGTPEEAIGKRLYLFSNRVGNTVKGVIRDFNQESLKENIQPVAYMLNPVIGRYFSLKLADGVSYASVLPQIESIWKEVFPGAELHYSFLEDQLHAQYASEKLQSDLALGAGLVSLLISLIGLVGVLNQLILQKTKALNIKKILGASRKALFGFVSREIALLFALAILIGLTVAYYASEQWLEAYAYRITLSPAHFLLPIGILAALLFGYVSARVFRVICKNPVAFLKDER</sequence>